<dbReference type="AlphaFoldDB" id="A0A5K7YR83"/>
<dbReference type="GO" id="GO:0006644">
    <property type="term" value="P:phospholipid metabolic process"/>
    <property type="evidence" value="ECO:0007669"/>
    <property type="project" value="InterPro"/>
</dbReference>
<evidence type="ECO:0000313" key="3">
    <source>
        <dbReference type="Proteomes" id="UP000427906"/>
    </source>
</evidence>
<dbReference type="RefSeq" id="WP_155318370.1">
    <property type="nucleotide sequence ID" value="NZ_AP021874.1"/>
</dbReference>
<reference evidence="2 3" key="1">
    <citation type="submission" date="2019-11" db="EMBL/GenBank/DDBJ databases">
        <title>Comparative genomics of hydrocarbon-degrading Desulfosarcina strains.</title>
        <authorList>
            <person name="Watanabe M."/>
            <person name="Kojima H."/>
            <person name="Fukui M."/>
        </authorList>
    </citation>
    <scope>NUCLEOTIDE SEQUENCE [LARGE SCALE GENOMIC DNA]</scope>
    <source>
        <strain evidence="2 3">PL12</strain>
    </source>
</reference>
<protein>
    <recommendedName>
        <fullName evidence="4">Lipoprotein</fullName>
    </recommendedName>
</protein>
<dbReference type="GO" id="GO:0050482">
    <property type="term" value="P:arachidonate secretion"/>
    <property type="evidence" value="ECO:0007669"/>
    <property type="project" value="InterPro"/>
</dbReference>
<dbReference type="Proteomes" id="UP000427906">
    <property type="component" value="Chromosome"/>
</dbReference>
<dbReference type="OrthoDB" id="7855474at2"/>
<feature type="signal peptide" evidence="1">
    <location>
        <begin position="1"/>
        <end position="20"/>
    </location>
</feature>
<accession>A0A5K7YR83</accession>
<evidence type="ECO:0000313" key="2">
    <source>
        <dbReference type="EMBL" id="BBO70419.1"/>
    </source>
</evidence>
<evidence type="ECO:0008006" key="4">
    <source>
        <dbReference type="Google" id="ProtNLM"/>
    </source>
</evidence>
<organism evidence="2 3">
    <name type="scientific">Desulfosarcina alkanivorans</name>
    <dbReference type="NCBI Taxonomy" id="571177"/>
    <lineage>
        <taxon>Bacteria</taxon>
        <taxon>Pseudomonadati</taxon>
        <taxon>Thermodesulfobacteriota</taxon>
        <taxon>Desulfobacteria</taxon>
        <taxon>Desulfobacterales</taxon>
        <taxon>Desulfosarcinaceae</taxon>
        <taxon>Desulfosarcina</taxon>
    </lineage>
</organism>
<dbReference type="GO" id="GO:0004623">
    <property type="term" value="F:phospholipase A2 activity"/>
    <property type="evidence" value="ECO:0007669"/>
    <property type="project" value="InterPro"/>
</dbReference>
<evidence type="ECO:0000256" key="1">
    <source>
        <dbReference type="SAM" id="SignalP"/>
    </source>
</evidence>
<sequence length="118" mass="13324">MKWILLLGLLAIITSGCHRAPGSLPPPEKPFHSDGCSCFPDLDYADCCVDHDRVYWQGGSPEQRRAADDQLRRCIAAKGRPVLAHVVFWGVRLGGHGWLPTPWRWGFGHRWPNGYHQP</sequence>
<feature type="chain" id="PRO_5024416291" description="Lipoprotein" evidence="1">
    <location>
        <begin position="21"/>
        <end position="118"/>
    </location>
</feature>
<dbReference type="InterPro" id="IPR036444">
    <property type="entry name" value="PLipase_A2_dom_sf"/>
</dbReference>
<dbReference type="SUPFAM" id="SSF48619">
    <property type="entry name" value="Phospholipase A2, PLA2"/>
    <property type="match status" value="1"/>
</dbReference>
<proteinExistence type="predicted"/>
<keyword evidence="1" id="KW-0732">Signal</keyword>
<name>A0A5K7YR83_9BACT</name>
<dbReference type="PROSITE" id="PS51257">
    <property type="entry name" value="PROKAR_LIPOPROTEIN"/>
    <property type="match status" value="1"/>
</dbReference>
<gene>
    <name evidence="2" type="ORF">DSCA_43490</name>
</gene>
<keyword evidence="3" id="KW-1185">Reference proteome</keyword>
<dbReference type="EMBL" id="AP021874">
    <property type="protein sequence ID" value="BBO70419.1"/>
    <property type="molecule type" value="Genomic_DNA"/>
</dbReference>
<dbReference type="KEGG" id="dalk:DSCA_43490"/>